<feature type="compositionally biased region" description="Basic and acidic residues" evidence="1">
    <location>
        <begin position="58"/>
        <end position="75"/>
    </location>
</feature>
<dbReference type="Proteomes" id="UP001054837">
    <property type="component" value="Unassembled WGS sequence"/>
</dbReference>
<reference evidence="2 3" key="1">
    <citation type="submission" date="2021-06" db="EMBL/GenBank/DDBJ databases">
        <title>Caerostris darwini draft genome.</title>
        <authorList>
            <person name="Kono N."/>
            <person name="Arakawa K."/>
        </authorList>
    </citation>
    <scope>NUCLEOTIDE SEQUENCE [LARGE SCALE GENOMIC DNA]</scope>
</reference>
<dbReference type="AlphaFoldDB" id="A0AAV4SX95"/>
<dbReference type="EMBL" id="BPLQ01008705">
    <property type="protein sequence ID" value="GIY38998.1"/>
    <property type="molecule type" value="Genomic_DNA"/>
</dbReference>
<sequence length="121" mass="13790">MNEMENLKHIKLHRTRGFSPISEHGSLLGTADLRTSIKTFQGPRNQHVENSMTCVKGRSHDQDELPNELDGKPEAHYTPSDQRPQSYLRTCLGCSELQISEHPSKLSKVFEISMSRIRCPM</sequence>
<organism evidence="2 3">
    <name type="scientific">Caerostris darwini</name>
    <dbReference type="NCBI Taxonomy" id="1538125"/>
    <lineage>
        <taxon>Eukaryota</taxon>
        <taxon>Metazoa</taxon>
        <taxon>Ecdysozoa</taxon>
        <taxon>Arthropoda</taxon>
        <taxon>Chelicerata</taxon>
        <taxon>Arachnida</taxon>
        <taxon>Araneae</taxon>
        <taxon>Araneomorphae</taxon>
        <taxon>Entelegynae</taxon>
        <taxon>Araneoidea</taxon>
        <taxon>Araneidae</taxon>
        <taxon>Caerostris</taxon>
    </lineage>
</organism>
<evidence type="ECO:0000256" key="1">
    <source>
        <dbReference type="SAM" id="MobiDB-lite"/>
    </source>
</evidence>
<gene>
    <name evidence="2" type="ORF">CDAR_587131</name>
</gene>
<name>A0AAV4SX95_9ARAC</name>
<accession>A0AAV4SX95</accession>
<evidence type="ECO:0000313" key="3">
    <source>
        <dbReference type="Proteomes" id="UP001054837"/>
    </source>
</evidence>
<feature type="region of interest" description="Disordered" evidence="1">
    <location>
        <begin position="55"/>
        <end position="83"/>
    </location>
</feature>
<proteinExistence type="predicted"/>
<comment type="caution">
    <text evidence="2">The sequence shown here is derived from an EMBL/GenBank/DDBJ whole genome shotgun (WGS) entry which is preliminary data.</text>
</comment>
<evidence type="ECO:0000313" key="2">
    <source>
        <dbReference type="EMBL" id="GIY38998.1"/>
    </source>
</evidence>
<keyword evidence="3" id="KW-1185">Reference proteome</keyword>
<protein>
    <submittedName>
        <fullName evidence="2">Uncharacterized protein</fullName>
    </submittedName>
</protein>